<dbReference type="AlphaFoldDB" id="B3ENV1"/>
<protein>
    <recommendedName>
        <fullName evidence="2">LPS-assembly protein LptD central domain-containing protein</fullName>
    </recommendedName>
</protein>
<accession>B3ENV1</accession>
<sequence length="907" mass="104156">MSLSERFTKRIAGIPVLLIAFAFSLPAYLFALPDETASDGAERRGASEPDTAIVYTARDSLVYNIGERTMELWGKASIAYEDMKLDAPRILVDYSTSVFDAFASKDSLGEYSELPVFVDKDGGFEAEHMKYNYATRRGRTLNVSSEIKEGYYTGANVKRLETGELYIRDGIYTTCPKDDPDFWFYGRDMKIIPGDKVVARPLILYIRPKPFSWRMPAIPLVPLPFMFLPIKSERTSGFLVPKFSEDDRGIYFSNLGYFWAFDEYMDLRLESDLSFNGSWRLGERFRYSKRYLFDGYLEGEYERYRLSHPDDPDFVDYDNWNVKLVHHHRFDPDSRLDLNLMYQGGQRYYDINSINPESIINEQANSYASFSKRFNKGRSSLTAAYQRSQDLRDDDLTQSVSASYYQERIYPFREEAGLTDDWKSRLSLTPRASAYAEYATIDNLHYSDYTGEAGLRLAYQQEFGQGYKVNFSQRVNLEGKIDNNPLDDDRWGARLELPFSFQSTLFKYFNVNGSFTIDNYYVDSFVDQYYDPVSDEVVTETQHDPRHFSTYSLDLDAQTRLYGTVYSRMLEDIAGIKALRHTVIPNISFSYNPDFTGDNHDYYGTYIDALNQPIRYNRFQNALYNNVFAEKSAIGISVQNLLQAKLKGKLLPSGDMVSDDRIVQLLSLTASTSYNFAADSLKLAPLTVSASSNALAPNLMLRAGATYDYYGFDPVTGERVATPNMDQGGGFLRFVQGFVNMSLSLSGHITSDGPDSGQEEQQESVKVSADDYSDVKVEKAIYKERYDHDAYRYADSRLPWQLRLSLYLNSSRYEPLEPATTTALLNTSARVSLTDVWQLGLNTGYDIENQEFIYPQINLYGDFKCWDVSLQWVPSGEYRSYFFQIGIKAPHLQDIRFRQSRRLDNQS</sequence>
<evidence type="ECO:0000313" key="3">
    <source>
        <dbReference type="EMBL" id="ACE03728.1"/>
    </source>
</evidence>
<organism evidence="3">
    <name type="scientific">Chlorobium phaeobacteroides (strain BS1)</name>
    <dbReference type="NCBI Taxonomy" id="331678"/>
    <lineage>
        <taxon>Bacteria</taxon>
        <taxon>Pseudomonadati</taxon>
        <taxon>Chlorobiota</taxon>
        <taxon>Chlorobiia</taxon>
        <taxon>Chlorobiales</taxon>
        <taxon>Chlorobiaceae</taxon>
        <taxon>Chlorobium/Pelodictyon group</taxon>
        <taxon>Chlorobium</taxon>
    </lineage>
</organism>
<evidence type="ECO:0000259" key="2">
    <source>
        <dbReference type="Pfam" id="PF19838"/>
    </source>
</evidence>
<name>B3ENV1_CHLPB</name>
<feature type="region of interest" description="Disordered" evidence="1">
    <location>
        <begin position="749"/>
        <end position="769"/>
    </location>
</feature>
<dbReference type="STRING" id="331678.Cphamn1_0777"/>
<proteinExistence type="predicted"/>
<dbReference type="OrthoDB" id="9802320at2"/>
<dbReference type="eggNOG" id="COG1452">
    <property type="taxonomic scope" value="Bacteria"/>
</dbReference>
<dbReference type="Pfam" id="PF19838">
    <property type="entry name" value="LptD_2"/>
    <property type="match status" value="1"/>
</dbReference>
<dbReference type="KEGG" id="cpb:Cphamn1_0777"/>
<dbReference type="GO" id="GO:1990351">
    <property type="term" value="C:transporter complex"/>
    <property type="evidence" value="ECO:0007669"/>
    <property type="project" value="TreeGrafter"/>
</dbReference>
<evidence type="ECO:0000256" key="1">
    <source>
        <dbReference type="SAM" id="MobiDB-lite"/>
    </source>
</evidence>
<reference evidence="3" key="1">
    <citation type="submission" date="2008-06" db="EMBL/GenBank/DDBJ databases">
        <title>Complete sequence of Chlorobium phaeobacteroides BS1.</title>
        <authorList>
            <consortium name="US DOE Joint Genome Institute"/>
            <person name="Lucas S."/>
            <person name="Copeland A."/>
            <person name="Lapidus A."/>
            <person name="Glavina del Rio T."/>
            <person name="Dalin E."/>
            <person name="Tice H."/>
            <person name="Bruce D."/>
            <person name="Goodwin L."/>
            <person name="Pitluck S."/>
            <person name="Schmutz J."/>
            <person name="Larimer F."/>
            <person name="Land M."/>
            <person name="Hauser L."/>
            <person name="Kyrpides N."/>
            <person name="Ovchinnikova G."/>
            <person name="Li T."/>
            <person name="Liu Z."/>
            <person name="Zhao F."/>
            <person name="Overmann J."/>
            <person name="Bryant D.A."/>
            <person name="Richardson P."/>
        </authorList>
    </citation>
    <scope>NUCLEOTIDE SEQUENCE [LARGE SCALE GENOMIC DNA]</scope>
    <source>
        <strain evidence="3">BS1</strain>
    </source>
</reference>
<feature type="domain" description="LPS-assembly protein LptD central" evidence="2">
    <location>
        <begin position="207"/>
        <end position="710"/>
    </location>
</feature>
<dbReference type="PANTHER" id="PTHR30189:SF1">
    <property type="entry name" value="LPS-ASSEMBLY PROTEIN LPTD"/>
    <property type="match status" value="1"/>
</dbReference>
<dbReference type="GO" id="GO:0009279">
    <property type="term" value="C:cell outer membrane"/>
    <property type="evidence" value="ECO:0007669"/>
    <property type="project" value="TreeGrafter"/>
</dbReference>
<dbReference type="HOGENOM" id="CLU_007637_0_0_10"/>
<dbReference type="EMBL" id="CP001101">
    <property type="protein sequence ID" value="ACE03728.1"/>
    <property type="molecule type" value="Genomic_DNA"/>
</dbReference>
<dbReference type="PANTHER" id="PTHR30189">
    <property type="entry name" value="LPS-ASSEMBLY PROTEIN"/>
    <property type="match status" value="1"/>
</dbReference>
<gene>
    <name evidence="3" type="ordered locus">Cphamn1_0777</name>
</gene>
<dbReference type="InterPro" id="IPR045659">
    <property type="entry name" value="LptD_2"/>
</dbReference>
<dbReference type="InterPro" id="IPR050218">
    <property type="entry name" value="LptD"/>
</dbReference>